<feature type="transmembrane region" description="Helical" evidence="1">
    <location>
        <begin position="123"/>
        <end position="143"/>
    </location>
</feature>
<keyword evidence="1" id="KW-0812">Transmembrane</keyword>
<gene>
    <name evidence="2" type="ORF">Spa11_12380</name>
</gene>
<dbReference type="Gene3D" id="2.20.28.160">
    <property type="match status" value="1"/>
</dbReference>
<evidence type="ECO:0000313" key="2">
    <source>
        <dbReference type="EMBL" id="QDV73050.1"/>
    </source>
</evidence>
<keyword evidence="3" id="KW-1185">Reference proteome</keyword>
<feature type="transmembrane region" description="Helical" evidence="1">
    <location>
        <begin position="155"/>
        <end position="178"/>
    </location>
</feature>
<sequence length="184" mass="19585">MPITVTCPSCGVTLKTSDSAAGKKAKCPKCQGPIVVPMPRAELDPIEEAPPADDAWGDFDQESEITASTPAAPSADRKPCPACGEMIHANAAKCRFCGEFFDAELAKAEKRKLKNDPDAKLGVFDWIVAILCPMIGCIVAIVYSTQRSPKAKKMFTVIAVVMLISFLFNLLIGVLAALNENGGL</sequence>
<organism evidence="2 3">
    <name type="scientific">Botrimarina mediterranea</name>
    <dbReference type="NCBI Taxonomy" id="2528022"/>
    <lineage>
        <taxon>Bacteria</taxon>
        <taxon>Pseudomonadati</taxon>
        <taxon>Planctomycetota</taxon>
        <taxon>Planctomycetia</taxon>
        <taxon>Pirellulales</taxon>
        <taxon>Lacipirellulaceae</taxon>
        <taxon>Botrimarina</taxon>
    </lineage>
</organism>
<proteinExistence type="predicted"/>
<keyword evidence="1" id="KW-1133">Transmembrane helix</keyword>
<evidence type="ECO:0000256" key="1">
    <source>
        <dbReference type="SAM" id="Phobius"/>
    </source>
</evidence>
<name>A0A518K5H9_9BACT</name>
<protein>
    <recommendedName>
        <fullName evidence="4">Double zinc ribbon</fullName>
    </recommendedName>
</protein>
<keyword evidence="1" id="KW-0472">Membrane</keyword>
<dbReference type="RefSeq" id="WP_145109375.1">
    <property type="nucleotide sequence ID" value="NZ_CP036349.1"/>
</dbReference>
<dbReference type="Proteomes" id="UP000316426">
    <property type="component" value="Chromosome"/>
</dbReference>
<reference evidence="2 3" key="1">
    <citation type="submission" date="2019-02" db="EMBL/GenBank/DDBJ databases">
        <title>Deep-cultivation of Planctomycetes and their phenomic and genomic characterization uncovers novel biology.</title>
        <authorList>
            <person name="Wiegand S."/>
            <person name="Jogler M."/>
            <person name="Boedeker C."/>
            <person name="Pinto D."/>
            <person name="Vollmers J."/>
            <person name="Rivas-Marin E."/>
            <person name="Kohn T."/>
            <person name="Peeters S.H."/>
            <person name="Heuer A."/>
            <person name="Rast P."/>
            <person name="Oberbeckmann S."/>
            <person name="Bunk B."/>
            <person name="Jeske O."/>
            <person name="Meyerdierks A."/>
            <person name="Storesund J.E."/>
            <person name="Kallscheuer N."/>
            <person name="Luecker S."/>
            <person name="Lage O.M."/>
            <person name="Pohl T."/>
            <person name="Merkel B.J."/>
            <person name="Hornburger P."/>
            <person name="Mueller R.-W."/>
            <person name="Bruemmer F."/>
            <person name="Labrenz M."/>
            <person name="Spormann A.M."/>
            <person name="Op den Camp H."/>
            <person name="Overmann J."/>
            <person name="Amann R."/>
            <person name="Jetten M.S.M."/>
            <person name="Mascher T."/>
            <person name="Medema M.H."/>
            <person name="Devos D.P."/>
            <person name="Kaster A.-K."/>
            <person name="Ovreas L."/>
            <person name="Rohde M."/>
            <person name="Galperin M.Y."/>
            <person name="Jogler C."/>
        </authorList>
    </citation>
    <scope>NUCLEOTIDE SEQUENCE [LARGE SCALE GENOMIC DNA]</scope>
    <source>
        <strain evidence="2 3">Spa11</strain>
    </source>
</reference>
<evidence type="ECO:0000313" key="3">
    <source>
        <dbReference type="Proteomes" id="UP000316426"/>
    </source>
</evidence>
<evidence type="ECO:0008006" key="4">
    <source>
        <dbReference type="Google" id="ProtNLM"/>
    </source>
</evidence>
<dbReference type="KEGG" id="bmei:Spa11_12380"/>
<dbReference type="AlphaFoldDB" id="A0A518K5H9"/>
<accession>A0A518K5H9</accession>
<dbReference type="EMBL" id="CP036349">
    <property type="protein sequence ID" value="QDV73050.1"/>
    <property type="molecule type" value="Genomic_DNA"/>
</dbReference>